<gene>
    <name evidence="1" type="ORF">PAL_GLEAN10024580</name>
</gene>
<dbReference type="Proteomes" id="UP000010552">
    <property type="component" value="Unassembled WGS sequence"/>
</dbReference>
<dbReference type="EMBL" id="KB031072">
    <property type="protein sequence ID" value="ELK04341.1"/>
    <property type="molecule type" value="Genomic_DNA"/>
</dbReference>
<evidence type="ECO:0000313" key="1">
    <source>
        <dbReference type="EMBL" id="ELK04341.1"/>
    </source>
</evidence>
<dbReference type="InParanoid" id="L5K0R2"/>
<accession>L5K0R2</accession>
<dbReference type="AlphaFoldDB" id="L5K0R2"/>
<keyword evidence="2" id="KW-1185">Reference proteome</keyword>
<organism evidence="1 2">
    <name type="scientific">Pteropus alecto</name>
    <name type="common">Black flying fox</name>
    <dbReference type="NCBI Taxonomy" id="9402"/>
    <lineage>
        <taxon>Eukaryota</taxon>
        <taxon>Metazoa</taxon>
        <taxon>Chordata</taxon>
        <taxon>Craniata</taxon>
        <taxon>Vertebrata</taxon>
        <taxon>Euteleostomi</taxon>
        <taxon>Mammalia</taxon>
        <taxon>Eutheria</taxon>
        <taxon>Laurasiatheria</taxon>
        <taxon>Chiroptera</taxon>
        <taxon>Yinpterochiroptera</taxon>
        <taxon>Pteropodoidea</taxon>
        <taxon>Pteropodidae</taxon>
        <taxon>Pteropodinae</taxon>
        <taxon>Pteropus</taxon>
    </lineage>
</organism>
<proteinExistence type="predicted"/>
<name>L5K0R2_PTEAL</name>
<sequence length="59" mass="6831">MMRHWPSCCCSTHGHCFRRPHPTPRSPGPSQQPLHWSYCLQVIPSSFPFPWAYRGKAGH</sequence>
<evidence type="ECO:0000313" key="2">
    <source>
        <dbReference type="Proteomes" id="UP000010552"/>
    </source>
</evidence>
<protein>
    <submittedName>
        <fullName evidence="1">Uncharacterized protein</fullName>
    </submittedName>
</protein>
<reference evidence="2" key="1">
    <citation type="journal article" date="2013" name="Science">
        <title>Comparative analysis of bat genomes provides insight into the evolution of flight and immunity.</title>
        <authorList>
            <person name="Zhang G."/>
            <person name="Cowled C."/>
            <person name="Shi Z."/>
            <person name="Huang Z."/>
            <person name="Bishop-Lilly K.A."/>
            <person name="Fang X."/>
            <person name="Wynne J.W."/>
            <person name="Xiong Z."/>
            <person name="Baker M.L."/>
            <person name="Zhao W."/>
            <person name="Tachedjian M."/>
            <person name="Zhu Y."/>
            <person name="Zhou P."/>
            <person name="Jiang X."/>
            <person name="Ng J."/>
            <person name="Yang L."/>
            <person name="Wu L."/>
            <person name="Xiao J."/>
            <person name="Feng Y."/>
            <person name="Chen Y."/>
            <person name="Sun X."/>
            <person name="Zhang Y."/>
            <person name="Marsh G.A."/>
            <person name="Crameri G."/>
            <person name="Broder C.C."/>
            <person name="Frey K.G."/>
            <person name="Wang L.F."/>
            <person name="Wang J."/>
        </authorList>
    </citation>
    <scope>NUCLEOTIDE SEQUENCE [LARGE SCALE GENOMIC DNA]</scope>
</reference>